<sequence>MKKFCKVLLVLTVLTQTALMAKGIEGYAIISGKVDFENPFGEVKLQQVVDGALETVATSSTNEKGEFAFMYPVDEAAFYHLEIAPRRYSHMLRFYLESGVELKVTIQEDGYVLAGEDLGHNELVTDWNKSVEKMLDINRVGSVKTYKEFFPLVKNEMIDEAQDFKNRINTGDEQFDALMKLSVQTDLEEQSFSFFRFPRTMHASPEEYPDFYQQWEKDVKFTDADLLKLWNGKSYMDNYFMTYYLFLENPKPVSSKPLSGMIPSFDDPALLDVFLRDYFSTRRFKGGQFEREIAIARPYMTSEESKALIVELEKKYFTEAGQPGFKFEYEDVEGNMVSFDSFKGKVVYLDIWATWCGPCIKQIPSLKKLEEELHGEDIVFLSVSIDALKDKQKWKNFVKEKDLKGVQLMADKAWESGLVKNYEIKGIPRFMIFDKQGNIVTTDAMRPSQEGLKEQLVELLKK</sequence>
<keyword evidence="2" id="KW-0201">Cytochrome c-type biogenesis</keyword>
<dbReference type="InterPro" id="IPR013740">
    <property type="entry name" value="Redoxin"/>
</dbReference>
<name>A0ABR9AFW3_9BACT</name>
<dbReference type="PANTHER" id="PTHR42852">
    <property type="entry name" value="THIOL:DISULFIDE INTERCHANGE PROTEIN DSBE"/>
    <property type="match status" value="1"/>
</dbReference>
<comment type="caution">
    <text evidence="7">The sequence shown here is derived from an EMBL/GenBank/DDBJ whole genome shotgun (WGS) entry which is preliminary data.</text>
</comment>
<feature type="signal peptide" evidence="5">
    <location>
        <begin position="1"/>
        <end position="21"/>
    </location>
</feature>
<evidence type="ECO:0000313" key="7">
    <source>
        <dbReference type="EMBL" id="MBD8487754.1"/>
    </source>
</evidence>
<dbReference type="Pfam" id="PF08534">
    <property type="entry name" value="Redoxin"/>
    <property type="match status" value="1"/>
</dbReference>
<keyword evidence="5" id="KW-0732">Signal</keyword>
<evidence type="ECO:0000256" key="3">
    <source>
        <dbReference type="ARBA" id="ARBA00023157"/>
    </source>
</evidence>
<keyword evidence="8" id="KW-1185">Reference proteome</keyword>
<proteinExistence type="predicted"/>
<dbReference type="RefSeq" id="WP_192008205.1">
    <property type="nucleotide sequence ID" value="NZ_JACYTQ010000001.1"/>
</dbReference>
<evidence type="ECO:0000256" key="5">
    <source>
        <dbReference type="SAM" id="SignalP"/>
    </source>
</evidence>
<evidence type="ECO:0000256" key="2">
    <source>
        <dbReference type="ARBA" id="ARBA00022748"/>
    </source>
</evidence>
<dbReference type="PROSITE" id="PS51352">
    <property type="entry name" value="THIOREDOXIN_2"/>
    <property type="match status" value="1"/>
</dbReference>
<evidence type="ECO:0000313" key="8">
    <source>
        <dbReference type="Proteomes" id="UP000647133"/>
    </source>
</evidence>
<evidence type="ECO:0000259" key="6">
    <source>
        <dbReference type="PROSITE" id="PS51352"/>
    </source>
</evidence>
<dbReference type="InterPro" id="IPR036249">
    <property type="entry name" value="Thioredoxin-like_sf"/>
</dbReference>
<dbReference type="SUPFAM" id="SSF52833">
    <property type="entry name" value="Thioredoxin-like"/>
    <property type="match status" value="1"/>
</dbReference>
<dbReference type="EMBL" id="JACYTQ010000001">
    <property type="protein sequence ID" value="MBD8487754.1"/>
    <property type="molecule type" value="Genomic_DNA"/>
</dbReference>
<dbReference type="Proteomes" id="UP000647133">
    <property type="component" value="Unassembled WGS sequence"/>
</dbReference>
<dbReference type="InterPro" id="IPR013766">
    <property type="entry name" value="Thioredoxin_domain"/>
</dbReference>
<keyword evidence="4" id="KW-0676">Redox-active center</keyword>
<keyword evidence="3" id="KW-1015">Disulfide bond</keyword>
<gene>
    <name evidence="7" type="ORF">IFO69_03230</name>
</gene>
<comment type="subcellular location">
    <subcellularLocation>
        <location evidence="1">Cell envelope</location>
    </subcellularLocation>
</comment>
<accession>A0ABR9AFW3</accession>
<dbReference type="InterPro" id="IPR050553">
    <property type="entry name" value="Thioredoxin_ResA/DsbE_sf"/>
</dbReference>
<dbReference type="PANTHER" id="PTHR42852:SF6">
    <property type="entry name" value="THIOL:DISULFIDE INTERCHANGE PROTEIN DSBE"/>
    <property type="match status" value="1"/>
</dbReference>
<organism evidence="7 8">
    <name type="scientific">Echinicola arenosa</name>
    <dbReference type="NCBI Taxonomy" id="2774144"/>
    <lineage>
        <taxon>Bacteria</taxon>
        <taxon>Pseudomonadati</taxon>
        <taxon>Bacteroidota</taxon>
        <taxon>Cytophagia</taxon>
        <taxon>Cytophagales</taxon>
        <taxon>Cyclobacteriaceae</taxon>
        <taxon>Echinicola</taxon>
    </lineage>
</organism>
<dbReference type="Gene3D" id="3.40.30.10">
    <property type="entry name" value="Glutaredoxin"/>
    <property type="match status" value="1"/>
</dbReference>
<dbReference type="CDD" id="cd02966">
    <property type="entry name" value="TlpA_like_family"/>
    <property type="match status" value="1"/>
</dbReference>
<feature type="chain" id="PRO_5047210022" evidence="5">
    <location>
        <begin position="22"/>
        <end position="462"/>
    </location>
</feature>
<evidence type="ECO:0000256" key="4">
    <source>
        <dbReference type="ARBA" id="ARBA00023284"/>
    </source>
</evidence>
<feature type="domain" description="Thioredoxin" evidence="6">
    <location>
        <begin position="318"/>
        <end position="462"/>
    </location>
</feature>
<protein>
    <submittedName>
        <fullName evidence="7">TlpA family protein disulfide reductase</fullName>
    </submittedName>
</protein>
<reference evidence="7 8" key="1">
    <citation type="submission" date="2020-09" db="EMBL/GenBank/DDBJ databases">
        <title>Echinicola sp. CAU 1574 isolated from sand of Sido Beach.</title>
        <authorList>
            <person name="Kim W."/>
        </authorList>
    </citation>
    <scope>NUCLEOTIDE SEQUENCE [LARGE SCALE GENOMIC DNA]</scope>
    <source>
        <strain evidence="7 8">CAU 1574</strain>
    </source>
</reference>
<evidence type="ECO:0000256" key="1">
    <source>
        <dbReference type="ARBA" id="ARBA00004196"/>
    </source>
</evidence>